<dbReference type="Proteomes" id="UP000008922">
    <property type="component" value="Chromosome"/>
</dbReference>
<dbReference type="AlphaFoldDB" id="E8N4K8"/>
<protein>
    <submittedName>
        <fullName evidence="1">Uncharacterized protein</fullName>
    </submittedName>
</protein>
<dbReference type="InParanoid" id="E8N4K8"/>
<keyword evidence="2" id="KW-1185">Reference proteome</keyword>
<dbReference type="eggNOG" id="COG3870">
    <property type="taxonomic scope" value="Bacteria"/>
</dbReference>
<accession>E8N4K8</accession>
<dbReference type="STRING" id="926569.ANT_13400"/>
<organism evidence="1 2">
    <name type="scientific">Anaerolinea thermophila (strain DSM 14523 / JCM 11388 / NBRC 100420 / UNI-1)</name>
    <dbReference type="NCBI Taxonomy" id="926569"/>
    <lineage>
        <taxon>Bacteria</taxon>
        <taxon>Bacillati</taxon>
        <taxon>Chloroflexota</taxon>
        <taxon>Anaerolineae</taxon>
        <taxon>Anaerolineales</taxon>
        <taxon>Anaerolineaceae</taxon>
        <taxon>Anaerolinea</taxon>
    </lineage>
</organism>
<reference evidence="1 2" key="1">
    <citation type="submission" date="2010-12" db="EMBL/GenBank/DDBJ databases">
        <title>Whole genome sequence of Anaerolinea thermophila UNI-1.</title>
        <authorList>
            <person name="Narita-Yamada S."/>
            <person name="Kishi E."/>
            <person name="Watanabe Y."/>
            <person name="Takasaki K."/>
            <person name="Ankai A."/>
            <person name="Oguchi A."/>
            <person name="Fukui S."/>
            <person name="Takahashi M."/>
            <person name="Yashiro I."/>
            <person name="Hosoyama A."/>
            <person name="Sekiguchi Y."/>
            <person name="Hanada S."/>
            <person name="Fujita N."/>
        </authorList>
    </citation>
    <scope>NUCLEOTIDE SEQUENCE [LARGE SCALE GENOMIC DNA]</scope>
    <source>
        <strain evidence="2">DSM 14523 / JCM 11388 / NBRC 100420 / UNI-1</strain>
    </source>
</reference>
<gene>
    <name evidence="1" type="ordered locus">ANT_13400</name>
</gene>
<dbReference type="EMBL" id="AP012029">
    <property type="protein sequence ID" value="BAJ63372.1"/>
    <property type="molecule type" value="Genomic_DNA"/>
</dbReference>
<evidence type="ECO:0000313" key="2">
    <source>
        <dbReference type="Proteomes" id="UP000008922"/>
    </source>
</evidence>
<evidence type="ECO:0000313" key="1">
    <source>
        <dbReference type="EMBL" id="BAJ63372.1"/>
    </source>
</evidence>
<dbReference type="Gene3D" id="3.30.70.120">
    <property type="match status" value="1"/>
</dbReference>
<dbReference type="HOGENOM" id="CLU_143974_1_0_0"/>
<dbReference type="PANTHER" id="PTHR38456:SF1">
    <property type="entry name" value="CYCLIC DI-AMP RECEPTOR A"/>
    <property type="match status" value="1"/>
</dbReference>
<name>E8N4K8_ANATU</name>
<dbReference type="KEGG" id="atm:ANT_13400"/>
<dbReference type="PANTHER" id="PTHR38456">
    <property type="entry name" value="CYCLIC DI-AMP RECEPTOR A"/>
    <property type="match status" value="1"/>
</dbReference>
<sequence>MSQQPRSNIDRMVLIVAAAEQSGQLTTELLKAGFSLTVISPREGFLGFGATCLLLGIDSQRMQELLEIVQKTCGKRRQFVPAQGHLVLPEGLPPMMIEAEVGSAYVFSMEVEHFEQF</sequence>
<dbReference type="RefSeq" id="WP_013559759.1">
    <property type="nucleotide sequence ID" value="NC_014960.1"/>
</dbReference>
<dbReference type="InterPro" id="IPR010375">
    <property type="entry name" value="CdAMP_rec"/>
</dbReference>
<dbReference type="InterPro" id="IPR015867">
    <property type="entry name" value="N-reg_PII/ATP_PRibTrfase_C"/>
</dbReference>
<dbReference type="Pfam" id="PF06153">
    <property type="entry name" value="CdAMP_rec"/>
    <property type="match status" value="1"/>
</dbReference>
<dbReference type="OrthoDB" id="9794275at2"/>
<proteinExistence type="predicted"/>